<evidence type="ECO:0000313" key="8">
    <source>
        <dbReference type="Proteomes" id="UP000193495"/>
    </source>
</evidence>
<dbReference type="AlphaFoldDB" id="A0A1X6ZCE6"/>
<organism evidence="7 8">
    <name type="scientific">Limimaricola soesokkakensis</name>
    <dbReference type="NCBI Taxonomy" id="1343159"/>
    <lineage>
        <taxon>Bacteria</taxon>
        <taxon>Pseudomonadati</taxon>
        <taxon>Pseudomonadota</taxon>
        <taxon>Alphaproteobacteria</taxon>
        <taxon>Rhodobacterales</taxon>
        <taxon>Paracoccaceae</taxon>
        <taxon>Limimaricola</taxon>
    </lineage>
</organism>
<dbReference type="RefSeq" id="WP_085896423.1">
    <property type="nucleotide sequence ID" value="NZ_FWFY01000005.1"/>
</dbReference>
<keyword evidence="9" id="KW-1185">Reference proteome</keyword>
<evidence type="ECO:0000259" key="4">
    <source>
        <dbReference type="SMART" id="SM00345"/>
    </source>
</evidence>
<gene>
    <name evidence="7" type="primary">mcbR_2</name>
    <name evidence="6" type="ORF">CLV79_10583</name>
    <name evidence="7" type="ORF">LOS8367_02089</name>
</gene>
<evidence type="ECO:0000256" key="3">
    <source>
        <dbReference type="ARBA" id="ARBA00023163"/>
    </source>
</evidence>
<keyword evidence="2" id="KW-0238">DNA-binding</keyword>
<feature type="domain" description="GntR C-terminal" evidence="5">
    <location>
        <begin position="87"/>
        <end position="210"/>
    </location>
</feature>
<dbReference type="PANTHER" id="PTHR43537">
    <property type="entry name" value="TRANSCRIPTIONAL REGULATOR, GNTR FAMILY"/>
    <property type="match status" value="1"/>
</dbReference>
<dbReference type="EMBL" id="PYGB01000005">
    <property type="protein sequence ID" value="PSK86376.1"/>
    <property type="molecule type" value="Genomic_DNA"/>
</dbReference>
<dbReference type="PANTHER" id="PTHR43537:SF39">
    <property type="entry name" value="HTH-TYPE TRANSCRIPTIONAL REGULATOR MCBR"/>
    <property type="match status" value="1"/>
</dbReference>
<reference evidence="7 8" key="1">
    <citation type="submission" date="2017-03" db="EMBL/GenBank/DDBJ databases">
        <authorList>
            <person name="Afonso C.L."/>
            <person name="Miller P.J."/>
            <person name="Scott M.A."/>
            <person name="Spackman E."/>
            <person name="Goraichik I."/>
            <person name="Dimitrov K.M."/>
            <person name="Suarez D.L."/>
            <person name="Swayne D.E."/>
        </authorList>
    </citation>
    <scope>NUCLEOTIDE SEQUENCE [LARGE SCALE GENOMIC DNA]</scope>
    <source>
        <strain evidence="7 8">CECT 8367</strain>
    </source>
</reference>
<dbReference type="SUPFAM" id="SSF48008">
    <property type="entry name" value="GntR ligand-binding domain-like"/>
    <property type="match status" value="1"/>
</dbReference>
<evidence type="ECO:0000313" key="6">
    <source>
        <dbReference type="EMBL" id="PSK86376.1"/>
    </source>
</evidence>
<dbReference type="EMBL" id="FWFY01000005">
    <property type="protein sequence ID" value="SLN46956.1"/>
    <property type="molecule type" value="Genomic_DNA"/>
</dbReference>
<keyword evidence="1" id="KW-0805">Transcription regulation</keyword>
<evidence type="ECO:0000313" key="9">
    <source>
        <dbReference type="Proteomes" id="UP000240624"/>
    </source>
</evidence>
<evidence type="ECO:0000259" key="5">
    <source>
        <dbReference type="SMART" id="SM00895"/>
    </source>
</evidence>
<dbReference type="Pfam" id="PF00392">
    <property type="entry name" value="GntR"/>
    <property type="match status" value="1"/>
</dbReference>
<dbReference type="SMART" id="SM00345">
    <property type="entry name" value="HTH_GNTR"/>
    <property type="match status" value="1"/>
</dbReference>
<dbReference type="GO" id="GO:0003677">
    <property type="term" value="F:DNA binding"/>
    <property type="evidence" value="ECO:0007669"/>
    <property type="project" value="UniProtKB-KW"/>
</dbReference>
<feature type="domain" description="HTH gntR-type" evidence="4">
    <location>
        <begin position="19"/>
        <end position="77"/>
    </location>
</feature>
<dbReference type="InterPro" id="IPR000524">
    <property type="entry name" value="Tscrpt_reg_HTH_GntR"/>
</dbReference>
<dbReference type="InterPro" id="IPR036388">
    <property type="entry name" value="WH-like_DNA-bd_sf"/>
</dbReference>
<accession>A0A1X6ZCE6</accession>
<dbReference type="Gene3D" id="1.10.10.10">
    <property type="entry name" value="Winged helix-like DNA-binding domain superfamily/Winged helix DNA-binding domain"/>
    <property type="match status" value="1"/>
</dbReference>
<dbReference type="OrthoDB" id="9815654at2"/>
<dbReference type="Gene3D" id="1.20.120.530">
    <property type="entry name" value="GntR ligand-binding domain-like"/>
    <property type="match status" value="1"/>
</dbReference>
<dbReference type="Proteomes" id="UP000193495">
    <property type="component" value="Unassembled WGS sequence"/>
</dbReference>
<evidence type="ECO:0000256" key="2">
    <source>
        <dbReference type="ARBA" id="ARBA00023125"/>
    </source>
</evidence>
<dbReference type="InterPro" id="IPR008920">
    <property type="entry name" value="TF_FadR/GntR_C"/>
</dbReference>
<evidence type="ECO:0000313" key="7">
    <source>
        <dbReference type="EMBL" id="SLN46956.1"/>
    </source>
</evidence>
<name>A0A1X6ZCE6_9RHOB</name>
<dbReference type="SMART" id="SM00895">
    <property type="entry name" value="FCD"/>
    <property type="match status" value="1"/>
</dbReference>
<dbReference type="SUPFAM" id="SSF46785">
    <property type="entry name" value="Winged helix' DNA-binding domain"/>
    <property type="match status" value="1"/>
</dbReference>
<protein>
    <submittedName>
        <fullName evidence="6">GntR family transcriptional regulator</fullName>
    </submittedName>
    <submittedName>
        <fullName evidence="7">HTH-type transcriptional regulator McbR</fullName>
    </submittedName>
</protein>
<dbReference type="Pfam" id="PF07729">
    <property type="entry name" value="FCD"/>
    <property type="match status" value="1"/>
</dbReference>
<dbReference type="InterPro" id="IPR011711">
    <property type="entry name" value="GntR_C"/>
</dbReference>
<sequence length="225" mass="25454">MLDLPDLPREGFVTAQDYVYARLRNAIMVGAVQPESTLTIRGLADCMGISPTPIREALRRLGSERAIELLGNRRISIPGMTPERFEEIVSLRRALEGHAARRALPYVSQVLIDELALIDDRMDGHVRAGDFDALTTSNHAFHRLLYTANPHQQAMPAIESVWLQLGPFQRRVIRDVRQFYLVDRHKEILRALRERDCGALVRAIEDDIRDGIQQAGQLVLAEDRG</sequence>
<evidence type="ECO:0000256" key="1">
    <source>
        <dbReference type="ARBA" id="ARBA00023015"/>
    </source>
</evidence>
<proteinExistence type="predicted"/>
<dbReference type="GO" id="GO:0003700">
    <property type="term" value="F:DNA-binding transcription factor activity"/>
    <property type="evidence" value="ECO:0007669"/>
    <property type="project" value="InterPro"/>
</dbReference>
<dbReference type="InterPro" id="IPR036390">
    <property type="entry name" value="WH_DNA-bd_sf"/>
</dbReference>
<keyword evidence="3" id="KW-0804">Transcription</keyword>
<dbReference type="Proteomes" id="UP000240624">
    <property type="component" value="Unassembled WGS sequence"/>
</dbReference>
<reference evidence="6 9" key="2">
    <citation type="submission" date="2018-03" db="EMBL/GenBank/DDBJ databases">
        <title>Genomic Encyclopedia of Archaeal and Bacterial Type Strains, Phase II (KMG-II): from individual species to whole genera.</title>
        <authorList>
            <person name="Goeker M."/>
        </authorList>
    </citation>
    <scope>NUCLEOTIDE SEQUENCE [LARGE SCALE GENOMIC DNA]</scope>
    <source>
        <strain evidence="6 9">DSM 29956</strain>
    </source>
</reference>